<reference evidence="1 2" key="1">
    <citation type="submission" date="2015-11" db="EMBL/GenBank/DDBJ databases">
        <title>Sequence of Pedobacter ginsenosidimutans.</title>
        <authorList>
            <person name="Carson E."/>
            <person name="Keyser V."/>
            <person name="Newman J."/>
            <person name="Miller J."/>
        </authorList>
    </citation>
    <scope>NUCLEOTIDE SEQUENCE [LARGE SCALE GENOMIC DNA]</scope>
    <source>
        <strain evidence="1 2">KACC 14530</strain>
    </source>
</reference>
<dbReference type="EMBL" id="LMZQ01000001">
    <property type="protein sequence ID" value="KRT18168.1"/>
    <property type="molecule type" value="Genomic_DNA"/>
</dbReference>
<name>A0A0T5VWI7_9SPHI</name>
<keyword evidence="2" id="KW-1185">Reference proteome</keyword>
<dbReference type="STRING" id="687842.ASU31_02490"/>
<sequence length="156" mass="18094">MTEDKLVKVLFAFHSDALEEWTIETMWCETVDQEKGHYKIENIPFYAPFAYNDLVFAEYDEDEGMLTYRETVAFSGHSTIQVVLMDKDASSTNEIITMLEALGAEIEKFSNDYFVIDISPSLNYKTINDELKNLTEKEIIDYAESCLDDKHQFQIT</sequence>
<evidence type="ECO:0000313" key="2">
    <source>
        <dbReference type="Proteomes" id="UP000051950"/>
    </source>
</evidence>
<gene>
    <name evidence="1" type="ORF">ASU31_02490</name>
</gene>
<comment type="caution">
    <text evidence="1">The sequence shown here is derived from an EMBL/GenBank/DDBJ whole genome shotgun (WGS) entry which is preliminary data.</text>
</comment>
<organism evidence="1 2">
    <name type="scientific">Pedobacter ginsenosidimutans</name>
    <dbReference type="NCBI Taxonomy" id="687842"/>
    <lineage>
        <taxon>Bacteria</taxon>
        <taxon>Pseudomonadati</taxon>
        <taxon>Bacteroidota</taxon>
        <taxon>Sphingobacteriia</taxon>
        <taxon>Sphingobacteriales</taxon>
        <taxon>Sphingobacteriaceae</taxon>
        <taxon>Pedobacter</taxon>
    </lineage>
</organism>
<accession>A0A0T5VWI7</accession>
<dbReference type="RefSeq" id="WP_057930792.1">
    <property type="nucleotide sequence ID" value="NZ_LMZQ01000001.1"/>
</dbReference>
<proteinExistence type="predicted"/>
<dbReference type="Pfam" id="PF14085">
    <property type="entry name" value="DUF4265"/>
    <property type="match status" value="1"/>
</dbReference>
<dbReference type="AlphaFoldDB" id="A0A0T5VWI7"/>
<protein>
    <recommendedName>
        <fullName evidence="3">DUF4265 domain-containing protein</fullName>
    </recommendedName>
</protein>
<dbReference type="Proteomes" id="UP000051950">
    <property type="component" value="Unassembled WGS sequence"/>
</dbReference>
<evidence type="ECO:0000313" key="1">
    <source>
        <dbReference type="EMBL" id="KRT18168.1"/>
    </source>
</evidence>
<dbReference type="InterPro" id="IPR025361">
    <property type="entry name" value="DUF4265"/>
</dbReference>
<evidence type="ECO:0008006" key="3">
    <source>
        <dbReference type="Google" id="ProtNLM"/>
    </source>
</evidence>
<dbReference type="OrthoDB" id="1030945at2"/>